<dbReference type="EMBL" id="BAAATZ010000007">
    <property type="protein sequence ID" value="GAA2724558.1"/>
    <property type="molecule type" value="Genomic_DNA"/>
</dbReference>
<name>A0ABP6GJI6_9ACTN</name>
<evidence type="ECO:0000313" key="2">
    <source>
        <dbReference type="EMBL" id="GAA2724558.1"/>
    </source>
</evidence>
<reference evidence="3" key="1">
    <citation type="journal article" date="2019" name="Int. J. Syst. Evol. Microbiol.">
        <title>The Global Catalogue of Microorganisms (GCM) 10K type strain sequencing project: providing services to taxonomists for standard genome sequencing and annotation.</title>
        <authorList>
            <consortium name="The Broad Institute Genomics Platform"/>
            <consortium name="The Broad Institute Genome Sequencing Center for Infectious Disease"/>
            <person name="Wu L."/>
            <person name="Ma J."/>
        </authorList>
    </citation>
    <scope>NUCLEOTIDE SEQUENCE [LARGE SCALE GENOMIC DNA]</scope>
    <source>
        <strain evidence="3">JCM 8201</strain>
    </source>
</reference>
<comment type="caution">
    <text evidence="2">The sequence shown here is derived from an EMBL/GenBank/DDBJ whole genome shotgun (WGS) entry which is preliminary data.</text>
</comment>
<evidence type="ECO:0000313" key="3">
    <source>
        <dbReference type="Proteomes" id="UP001501842"/>
    </source>
</evidence>
<keyword evidence="3" id="KW-1185">Reference proteome</keyword>
<evidence type="ECO:0000259" key="1">
    <source>
        <dbReference type="Pfam" id="PF13577"/>
    </source>
</evidence>
<protein>
    <recommendedName>
        <fullName evidence="1">SnoaL-like domain-containing protein</fullName>
    </recommendedName>
</protein>
<dbReference type="Pfam" id="PF13577">
    <property type="entry name" value="SnoaL_4"/>
    <property type="match status" value="1"/>
</dbReference>
<dbReference type="InterPro" id="IPR032710">
    <property type="entry name" value="NTF2-like_dom_sf"/>
</dbReference>
<organism evidence="2 3">
    <name type="scientific">Actinocorallia aurantiaca</name>
    <dbReference type="NCBI Taxonomy" id="46204"/>
    <lineage>
        <taxon>Bacteria</taxon>
        <taxon>Bacillati</taxon>
        <taxon>Actinomycetota</taxon>
        <taxon>Actinomycetes</taxon>
        <taxon>Streptosporangiales</taxon>
        <taxon>Thermomonosporaceae</taxon>
        <taxon>Actinocorallia</taxon>
    </lineage>
</organism>
<dbReference type="CDD" id="cd00531">
    <property type="entry name" value="NTF2_like"/>
    <property type="match status" value="1"/>
</dbReference>
<dbReference type="SUPFAM" id="SSF54427">
    <property type="entry name" value="NTF2-like"/>
    <property type="match status" value="1"/>
</dbReference>
<dbReference type="RefSeq" id="WP_344450241.1">
    <property type="nucleotide sequence ID" value="NZ_BAAATZ010000007.1"/>
</dbReference>
<accession>A0ABP6GJI6</accession>
<proteinExistence type="predicted"/>
<sequence>MDDRHQIIEQLNRFAAGLDGKDWELLRGILAEDAYAYSQKGRDAIIGTVRGHIGGCGATQHLLGNHRIEVDGDGARSLTYARVYHEGAGDHVGSFFECLGEYEDHWTRTGDGWRLSYRKFDMRIRMGDFAVLQPG</sequence>
<dbReference type="Proteomes" id="UP001501842">
    <property type="component" value="Unassembled WGS sequence"/>
</dbReference>
<gene>
    <name evidence="2" type="ORF">GCM10010439_22460</name>
</gene>
<dbReference type="InterPro" id="IPR037401">
    <property type="entry name" value="SnoaL-like"/>
</dbReference>
<feature type="domain" description="SnoaL-like" evidence="1">
    <location>
        <begin position="2"/>
        <end position="119"/>
    </location>
</feature>
<dbReference type="Gene3D" id="3.10.450.50">
    <property type="match status" value="1"/>
</dbReference>